<feature type="region of interest" description="Disordered" evidence="2">
    <location>
        <begin position="2807"/>
        <end position="2826"/>
    </location>
</feature>
<feature type="region of interest" description="Disordered" evidence="2">
    <location>
        <begin position="744"/>
        <end position="849"/>
    </location>
</feature>
<dbReference type="STRING" id="1157962.A0A250WS13"/>
<dbReference type="InterPro" id="IPR039901">
    <property type="entry name" value="Kdotransferase"/>
</dbReference>
<feature type="region of interest" description="Disordered" evidence="2">
    <location>
        <begin position="1765"/>
        <end position="1835"/>
    </location>
</feature>
<evidence type="ECO:0000256" key="2">
    <source>
        <dbReference type="SAM" id="MobiDB-lite"/>
    </source>
</evidence>
<feature type="region of interest" description="Disordered" evidence="2">
    <location>
        <begin position="872"/>
        <end position="891"/>
    </location>
</feature>
<feature type="region of interest" description="Disordered" evidence="2">
    <location>
        <begin position="1346"/>
        <end position="1399"/>
    </location>
</feature>
<feature type="compositionally biased region" description="Basic and acidic residues" evidence="2">
    <location>
        <begin position="473"/>
        <end position="482"/>
    </location>
</feature>
<feature type="compositionally biased region" description="Low complexity" evidence="2">
    <location>
        <begin position="3034"/>
        <end position="3046"/>
    </location>
</feature>
<feature type="region of interest" description="Disordered" evidence="2">
    <location>
        <begin position="2751"/>
        <end position="2776"/>
    </location>
</feature>
<feature type="region of interest" description="Disordered" evidence="2">
    <location>
        <begin position="1244"/>
        <end position="1330"/>
    </location>
</feature>
<evidence type="ECO:0000256" key="1">
    <source>
        <dbReference type="ARBA" id="ARBA00022679"/>
    </source>
</evidence>
<feature type="region of interest" description="Disordered" evidence="2">
    <location>
        <begin position="1888"/>
        <end position="1938"/>
    </location>
</feature>
<feature type="compositionally biased region" description="Polar residues" evidence="2">
    <location>
        <begin position="2450"/>
        <end position="2462"/>
    </location>
</feature>
<feature type="compositionally biased region" description="Low complexity" evidence="2">
    <location>
        <begin position="2473"/>
        <end position="2501"/>
    </location>
</feature>
<feature type="region of interest" description="Disordered" evidence="2">
    <location>
        <begin position="2673"/>
        <end position="2707"/>
    </location>
</feature>
<dbReference type="PANTHER" id="PTHR42755">
    <property type="entry name" value="3-DEOXY-MANNO-OCTULOSONATE CYTIDYLYLTRANSFERASE"/>
    <property type="match status" value="1"/>
</dbReference>
<evidence type="ECO:0000313" key="5">
    <source>
        <dbReference type="Proteomes" id="UP000232323"/>
    </source>
</evidence>
<feature type="compositionally biased region" description="Polar residues" evidence="2">
    <location>
        <begin position="1911"/>
        <end position="1935"/>
    </location>
</feature>
<feature type="domain" description="3-deoxy-D-manno-octulosonic-acid transferase N-terminal" evidence="3">
    <location>
        <begin position="1"/>
        <end position="95"/>
    </location>
</feature>
<proteinExistence type="predicted"/>
<dbReference type="EMBL" id="BEGY01000004">
    <property type="protein sequence ID" value="GAX73628.1"/>
    <property type="molecule type" value="Genomic_DNA"/>
</dbReference>
<gene>
    <name evidence="4" type="ORF">CEUSTIGMA_g1079.t1</name>
</gene>
<feature type="compositionally biased region" description="Low complexity" evidence="2">
    <location>
        <begin position="427"/>
        <end position="436"/>
    </location>
</feature>
<feature type="compositionally biased region" description="Low complexity" evidence="2">
    <location>
        <begin position="315"/>
        <end position="326"/>
    </location>
</feature>
<dbReference type="GO" id="GO:0009245">
    <property type="term" value="P:lipid A biosynthetic process"/>
    <property type="evidence" value="ECO:0007669"/>
    <property type="project" value="TreeGrafter"/>
</dbReference>
<reference evidence="4 5" key="1">
    <citation type="submission" date="2017-08" db="EMBL/GenBank/DDBJ databases">
        <title>Acidophilic green algal genome provides insights into adaptation to an acidic environment.</title>
        <authorList>
            <person name="Hirooka S."/>
            <person name="Hirose Y."/>
            <person name="Kanesaki Y."/>
            <person name="Higuchi S."/>
            <person name="Fujiwara T."/>
            <person name="Onuma R."/>
            <person name="Era A."/>
            <person name="Ohbayashi R."/>
            <person name="Uzuka A."/>
            <person name="Nozaki H."/>
            <person name="Yoshikawa H."/>
            <person name="Miyagishima S.Y."/>
        </authorList>
    </citation>
    <scope>NUCLEOTIDE SEQUENCE [LARGE SCALE GENOMIC DNA]</scope>
    <source>
        <strain evidence="4 5">NIES-2499</strain>
    </source>
</reference>
<feature type="compositionally biased region" description="Polar residues" evidence="2">
    <location>
        <begin position="2751"/>
        <end position="2763"/>
    </location>
</feature>
<dbReference type="PANTHER" id="PTHR42755:SF1">
    <property type="entry name" value="3-DEOXY-D-MANNO-OCTULOSONIC ACID TRANSFERASE, MITOCHONDRIAL-RELATED"/>
    <property type="match status" value="1"/>
</dbReference>
<feature type="region of interest" description="Disordered" evidence="2">
    <location>
        <begin position="3109"/>
        <end position="3129"/>
    </location>
</feature>
<protein>
    <recommendedName>
        <fullName evidence="3">3-deoxy-D-manno-octulosonic-acid transferase N-terminal domain-containing protein</fullName>
    </recommendedName>
</protein>
<dbReference type="GO" id="GO:0016740">
    <property type="term" value="F:transferase activity"/>
    <property type="evidence" value="ECO:0007669"/>
    <property type="project" value="UniProtKB-KW"/>
</dbReference>
<dbReference type="Gene3D" id="3.40.50.2000">
    <property type="entry name" value="Glycogen Phosphorylase B"/>
    <property type="match status" value="1"/>
</dbReference>
<dbReference type="Pfam" id="PF04413">
    <property type="entry name" value="Glycos_transf_N"/>
    <property type="match status" value="1"/>
</dbReference>
<feature type="compositionally biased region" description="Low complexity" evidence="2">
    <location>
        <begin position="875"/>
        <end position="891"/>
    </location>
</feature>
<feature type="region of interest" description="Disordered" evidence="2">
    <location>
        <begin position="3025"/>
        <end position="3050"/>
    </location>
</feature>
<name>A0A250WS13_9CHLO</name>
<feature type="compositionally biased region" description="Basic and acidic residues" evidence="2">
    <location>
        <begin position="331"/>
        <end position="345"/>
    </location>
</feature>
<dbReference type="InterPro" id="IPR007507">
    <property type="entry name" value="Glycos_transf_N"/>
</dbReference>
<feature type="compositionally biased region" description="Polar residues" evidence="2">
    <location>
        <begin position="1768"/>
        <end position="1792"/>
    </location>
</feature>
<feature type="compositionally biased region" description="Low complexity" evidence="2">
    <location>
        <begin position="396"/>
        <end position="410"/>
    </location>
</feature>
<dbReference type="OrthoDB" id="308383at2759"/>
<feature type="compositionally biased region" description="Polar residues" evidence="2">
    <location>
        <begin position="751"/>
        <end position="768"/>
    </location>
</feature>
<accession>A0A250WS13</accession>
<dbReference type="InterPro" id="IPR038107">
    <property type="entry name" value="Glycos_transf_N_sf"/>
</dbReference>
<feature type="compositionally biased region" description="Low complexity" evidence="2">
    <location>
        <begin position="2816"/>
        <end position="2826"/>
    </location>
</feature>
<feature type="compositionally biased region" description="Polar residues" evidence="2">
    <location>
        <begin position="1888"/>
        <end position="1902"/>
    </location>
</feature>
<dbReference type="GO" id="GO:0005886">
    <property type="term" value="C:plasma membrane"/>
    <property type="evidence" value="ECO:0007669"/>
    <property type="project" value="TreeGrafter"/>
</dbReference>
<feature type="region of interest" description="Disordered" evidence="2">
    <location>
        <begin position="310"/>
        <end position="496"/>
    </location>
</feature>
<feature type="compositionally biased region" description="Polar residues" evidence="2">
    <location>
        <begin position="1369"/>
        <end position="1380"/>
    </location>
</feature>
<feature type="region of interest" description="Disordered" evidence="2">
    <location>
        <begin position="1682"/>
        <end position="1743"/>
    </location>
</feature>
<keyword evidence="5" id="KW-1185">Reference proteome</keyword>
<feature type="compositionally biased region" description="Basic and acidic residues" evidence="2">
    <location>
        <begin position="1381"/>
        <end position="1399"/>
    </location>
</feature>
<evidence type="ECO:0000313" key="4">
    <source>
        <dbReference type="EMBL" id="GAX73628.1"/>
    </source>
</evidence>
<feature type="compositionally biased region" description="Polar residues" evidence="2">
    <location>
        <begin position="1689"/>
        <end position="1705"/>
    </location>
</feature>
<dbReference type="Proteomes" id="UP000232323">
    <property type="component" value="Unassembled WGS sequence"/>
</dbReference>
<feature type="compositionally biased region" description="Polar residues" evidence="2">
    <location>
        <begin position="2683"/>
        <end position="2693"/>
    </location>
</feature>
<organism evidence="4 5">
    <name type="scientific">Chlamydomonas eustigma</name>
    <dbReference type="NCBI Taxonomy" id="1157962"/>
    <lineage>
        <taxon>Eukaryota</taxon>
        <taxon>Viridiplantae</taxon>
        <taxon>Chlorophyta</taxon>
        <taxon>core chlorophytes</taxon>
        <taxon>Chlorophyceae</taxon>
        <taxon>CS clade</taxon>
        <taxon>Chlamydomonadales</taxon>
        <taxon>Chlamydomonadaceae</taxon>
        <taxon>Chlamydomonas</taxon>
    </lineage>
</organism>
<feature type="compositionally biased region" description="Polar residues" evidence="2">
    <location>
        <begin position="1730"/>
        <end position="1743"/>
    </location>
</feature>
<feature type="region of interest" description="Disordered" evidence="2">
    <location>
        <begin position="2440"/>
        <end position="2503"/>
    </location>
</feature>
<feature type="region of interest" description="Disordered" evidence="2">
    <location>
        <begin position="513"/>
        <end position="579"/>
    </location>
</feature>
<feature type="region of interest" description="Disordered" evidence="2">
    <location>
        <begin position="1951"/>
        <end position="2088"/>
    </location>
</feature>
<sequence>MDTPVCVALFMKKWRPQVGVVMGSPLHPHLLLVAAQYGVKMALLNGQLSGDDVLAWHSRRVQRAVLSDIMSKFDLIVPSSDLDFGHFCLFGAEMRQMPGWCGDLRHASALGAGVWHLSRPQPQHVKQLRSALGRRPTWVAAHTQPGEERVITQVHCRIAASQHLHELRTILVPAEGGRCLGLRHYLETQGLSVDLWTGPAGEYGGDFLLVEDLSLLPLLYTACETVLVANNSLLGAKGWDSGSVNSGCDLMAGPAVAGCAVLVGAHGGSVSAMAEDLNGAAVAAAEEAAAAVRNAGSVMDENTLAQAPANSETLQQPSGAGRQQQQLFTRTLDRPDAVATRRPDRPVPPGSQLRLTHLHEAGPISASAPVSPSGGESRLPFPGSYNELCSPTVMGQSRQQQQQAPQSAPRAAHRLSRMNDYRHLSQSHHSLSISDHNGGDLVLPSLPTQSTVTSSHTHDSSPSVPPFGASSSDSKHRMKEASDQLTRTHPSGRPSRLDFVEYPGYFLMLEQVAKQEHSDHSSGPSTGEMGPYAVDNAGLDVSRRQQRKPLSLSCNSTPARSLSSSSSSDGGLSSSSSSQHSAVTELHVSDFWSPSRRTSVTSSSLMVQSSLNAVPLVVSGSHPQIISKSKDIACACDQESNIMTECSMASGFQAANGTAVPSAAATGPRCVRRELVMTSPGELVMTSPGELVMTSPGELVMTSPGELVMTSPGELVMTSPGELVMTSPGELVMTSPGELVMTSPGELVMTSPGQNGVESAPSTSSSGTDLDPSLRSLLEMLPDQDPNSVSSERFDSHDSENVFTPPLSSQAGHGAETLPGQEGSLQGLEHNPTHSQGGDVPCGTKSSLDSSLCGASHVSAGSETVQVSGDLSMLSNNGSSSRVPSNVSSVSLHGSTPLGTAVQQVSSGGSAVVAADELEVVAEHHVREPSQKRLHRQSLACWLDSSPPASIPGSPPSVPLDLQHLQQIVQGKISHCSPTPGASRKNSISLSRLSSAALSLPPSSQEAREAGLTLASADKPEHSVLVSTTTGCVREALGTDIKGCQDDVSLGGCLEGRADIFACDVSQTVMVGVSCDGLVQDQQDSHRRHATADELDTTLDDLSHDSKDRPGAYHLQCGEEEHLASAFEDPELLQGRLQAAPRTMLKQAALGAATAAVSGSTIPASAWMNQEGVCPAALDADDSWSSQPDEAPSHPSAAFFSSLSGIPGGTGGKLPALNDSEFSLSYLVAPSMYKLLGSDSISSASSAATRPGSSGRSNADAVGAIGVPAPRTRASKPPLGLTQPSRPRSYLFMPLNSSGDLLSEVEDSSDESSLTARPDTGSRQKSSGMVISNDYRLEGPLASSLQQSTTVAPVQSGGMGPGPAICPISDSSIMTLTRSSSDSKGEELGSSRDGSADDDLKANCEALSLPAGSSRRGSESEVMRPHSFSYWDLACSDLRLPAGSATGRRLNLPSPVPSESTPQQIVGSFHVARVSWTSSIASPLLPLCGNQGMQLEAAGDVAGICHSSADLEVLRDCEGSAPLISSPKSQIGVSKMMQCDDNGSLLSSEMQQITAGWEKTKSLHNEAEEEFGFSPSPVMQSRVLLRTVSSSAGFLGRSLSTMKDARQAADLRHATMPQATLLSLLEEAKDEPSTPRSSQGMGAFETAMHDLDGLIEEAMPETPTSRMSCSSPFAAGAVYDRPSPFRLSRTGSQLKVTGSSTSSMAASPVPSYLSTSPVPPHRNPNPGTGHVSQPGLSQDTQTQLHQATLPAYSFYTASAKLTNKRTSRLSAPSGNSSIVSRASHTSRPSSDSEGGASLHRTHQRTRAAHVDAEEGTHQRTRAAHVDAEEGTHQRTWAAHVDAEEGIPETPTSMMSSHSPFAGGVVDRPSPFKVTNTSNMLPSVALKSSVDNHTQQDPNSTHSTPRKHVRNVRSQAALSARNTAAPSASEQMSSMQEWRLRGHREWTALLASSSDAATSSGREGGPDMYAEPPSPRAEDYSATGSSIPPRSPRSPRCSTAEEVHLSLRPLRAPQSPLHPNSNHNAAAGVAAGAQSTPSRHPPRPLSSTPAAAAPGSMPPISVQDPSSTPRRGTRRNRSHTGFASRFAPSRLQAMAMSSSNNSEDDDAVPRLSYQAVRPQGTDSREAAPMSPRSLFRTVSAPSTAMVQYLRSLTAEEQAQLQSPGLPYPLSSDCCQSGSTEVELKQSTGCVAPPEDASAFEKDVSNIVTGTVAFGRLPSTPRKPRPSSPERTPQIPADQQVPPSSPKKPSVPSRTSSFLYEDMAMMMANGLETSRSRLITENSCLLRTGSRKLSGMSMSPTAEALGGVGSRYELWRKNSLSESQKELVGGSSPTASSPLSHLSKAAATPLQYRGSPFADFAAASAAAATVIISSPQSAGKSQAELVSEVVAAAAAGMEAAGLTAVATASQSMDWLSPRPTTAALLLAQNESCTGSQYRPSPCRKLFMDNNDPEPQNQNSSSASPGSAMHLPHPHPSTGTPGTSLQIQIPTSSTTTPLSTAQSSGFPHQCLSAAGSIKSPYRRLNFHDDTLDADSGAAAAAAAARQLTWGAGTAGSSSSSFLTIKTPQPMSPGMTGSPGGNGLEGLEHLITKTLKVPASPLAAADSKGRLHRTSDVSAHAQSNTAVYPAAAAAAVSAPLMAAMPENPRSALFQELQEIKEQLMGVESLLIKQRTGLTETSVHKPDTQPTSVSSPLSAPNPPITACTAPLSSSSAAAPDSVAIELAALKQQMAVMMEMMTQQSIQMKELHQVLVSQQNKSQAKTAKATSGHGPGPAVEDDSAVTDALTAGTTPPSQPVLDEGMLLGRSKRHLHRHRGGQRHSAAAGSSNAAAVPASLVGVPEVPTAAGHHYFPDRQHGRTLTTTHRVSYDTSGDQNLLAGPASSVAPAAAAAAAVNPAAHLLSTRLLEPDDDASSIATDEWASTSGTPPRQRLLASLHRSMDGSPTSVSSYASRSMLFDADMEPAPSAPHASHVQGSLPSEATAQLHGHVAEQLQSDGMEIQEDDLTSVAVKKPSTDMGHLQVPPVYLTDNSEQDPNAASAASDMTAEASPFPRRHGRALASKMSRLAVARSAADPQLPHQSVPDPHEELLHQYSSEAPPGVTRGIPSFTQHVRSASSGVGGSAMDSPSPSSRLHQRGYFLPASQLARGATGPAVWRVDGVDELAAALTTLLRDPLERRSRGHAAAQAAAKMATSLVSTVWCVLDEQVVTPALQAYVAEQQVQQVGSTRQ</sequence>
<feature type="region of interest" description="Disordered" evidence="2">
    <location>
        <begin position="1178"/>
        <end position="1198"/>
    </location>
</feature>
<comment type="caution">
    <text evidence="4">The sequence shown here is derived from an EMBL/GenBank/DDBJ whole genome shotgun (WGS) entry which is preliminary data.</text>
</comment>
<feature type="region of interest" description="Disordered" evidence="2">
    <location>
        <begin position="2549"/>
        <end position="2579"/>
    </location>
</feature>
<feature type="compositionally biased region" description="Basic and acidic residues" evidence="2">
    <location>
        <begin position="1808"/>
        <end position="1832"/>
    </location>
</feature>
<feature type="compositionally biased region" description="Low complexity" evidence="2">
    <location>
        <begin position="561"/>
        <end position="578"/>
    </location>
</feature>
<evidence type="ECO:0000259" key="3">
    <source>
        <dbReference type="Pfam" id="PF04413"/>
    </source>
</evidence>
<feature type="region of interest" description="Disordered" evidence="2">
    <location>
        <begin position="2211"/>
        <end position="2252"/>
    </location>
</feature>
<feature type="compositionally biased region" description="Polar residues" evidence="2">
    <location>
        <begin position="1321"/>
        <end position="1330"/>
    </location>
</feature>
<keyword evidence="1" id="KW-0808">Transferase</keyword>
<dbReference type="Gene3D" id="3.40.50.11720">
    <property type="entry name" value="3-Deoxy-D-manno-octulosonic-acid transferase, N-terminal domain"/>
    <property type="match status" value="1"/>
</dbReference>